<name>K3XU16_SETIT</name>
<proteinExistence type="predicted"/>
<keyword evidence="2" id="KW-1185">Reference proteome</keyword>
<dbReference type="EnsemblPlants" id="KQL04269">
    <property type="protein sequence ID" value="KQL04269"/>
    <property type="gene ID" value="SETIT_005644mg"/>
</dbReference>
<dbReference type="AlphaFoldDB" id="K3XU16"/>
<evidence type="ECO:0000313" key="2">
    <source>
        <dbReference type="Proteomes" id="UP000004995"/>
    </source>
</evidence>
<dbReference type="HOGENOM" id="CLU_2065573_0_0_1"/>
<sequence length="119" mass="13721">MTSHWRILRRAVERISYSVGRWRMCNPGAPQLSLRLQQVPLLVVWQLLVLSEGTMASNYRLCWSVIPATSTLYFYEDSATTMLSRMLSCQNFCSTIVWVNFATSIHKESAQARACKVWD</sequence>
<dbReference type="EMBL" id="AGNK02002842">
    <property type="status" value="NOT_ANNOTATED_CDS"/>
    <property type="molecule type" value="Genomic_DNA"/>
</dbReference>
<dbReference type="ExpressionAtlas" id="K3XU16">
    <property type="expression patterns" value="baseline"/>
</dbReference>
<organism evidence="1 2">
    <name type="scientific">Setaria italica</name>
    <name type="common">Foxtail millet</name>
    <name type="synonym">Panicum italicum</name>
    <dbReference type="NCBI Taxonomy" id="4555"/>
    <lineage>
        <taxon>Eukaryota</taxon>
        <taxon>Viridiplantae</taxon>
        <taxon>Streptophyta</taxon>
        <taxon>Embryophyta</taxon>
        <taxon>Tracheophyta</taxon>
        <taxon>Spermatophyta</taxon>
        <taxon>Magnoliopsida</taxon>
        <taxon>Liliopsida</taxon>
        <taxon>Poales</taxon>
        <taxon>Poaceae</taxon>
        <taxon>PACMAD clade</taxon>
        <taxon>Panicoideae</taxon>
        <taxon>Panicodae</taxon>
        <taxon>Paniceae</taxon>
        <taxon>Cenchrinae</taxon>
        <taxon>Setaria</taxon>
    </lineage>
</organism>
<accession>K3XU16</accession>
<evidence type="ECO:0000313" key="1">
    <source>
        <dbReference type="EnsemblPlants" id="KQL04269"/>
    </source>
</evidence>
<protein>
    <submittedName>
        <fullName evidence="1">Uncharacterized protein</fullName>
    </submittedName>
</protein>
<reference evidence="1" key="2">
    <citation type="submission" date="2018-08" db="UniProtKB">
        <authorList>
            <consortium name="EnsemblPlants"/>
        </authorList>
    </citation>
    <scope>IDENTIFICATION</scope>
    <source>
        <strain evidence="1">Yugu1</strain>
    </source>
</reference>
<dbReference type="Gramene" id="KQL04269">
    <property type="protein sequence ID" value="KQL04269"/>
    <property type="gene ID" value="SETIT_005644mg"/>
</dbReference>
<dbReference type="Proteomes" id="UP000004995">
    <property type="component" value="Unassembled WGS sequence"/>
</dbReference>
<reference evidence="2" key="1">
    <citation type="journal article" date="2012" name="Nat. Biotechnol.">
        <title>Reference genome sequence of the model plant Setaria.</title>
        <authorList>
            <person name="Bennetzen J.L."/>
            <person name="Schmutz J."/>
            <person name="Wang H."/>
            <person name="Percifield R."/>
            <person name="Hawkins J."/>
            <person name="Pontaroli A.C."/>
            <person name="Estep M."/>
            <person name="Feng L."/>
            <person name="Vaughn J.N."/>
            <person name="Grimwood J."/>
            <person name="Jenkins J."/>
            <person name="Barry K."/>
            <person name="Lindquist E."/>
            <person name="Hellsten U."/>
            <person name="Deshpande S."/>
            <person name="Wang X."/>
            <person name="Wu X."/>
            <person name="Mitros T."/>
            <person name="Triplett J."/>
            <person name="Yang X."/>
            <person name="Ye C.Y."/>
            <person name="Mauro-Herrera M."/>
            <person name="Wang L."/>
            <person name="Li P."/>
            <person name="Sharma M."/>
            <person name="Sharma R."/>
            <person name="Ronald P.C."/>
            <person name="Panaud O."/>
            <person name="Kellogg E.A."/>
            <person name="Brutnell T.P."/>
            <person name="Doust A.N."/>
            <person name="Tuskan G.A."/>
            <person name="Rokhsar D."/>
            <person name="Devos K.M."/>
        </authorList>
    </citation>
    <scope>NUCLEOTIDE SEQUENCE [LARGE SCALE GENOMIC DNA]</scope>
    <source>
        <strain evidence="2">cv. Yugu1</strain>
    </source>
</reference>